<dbReference type="RefSeq" id="WP_237232167.1">
    <property type="nucleotide sequence ID" value="NZ_JAKKDV010000005.1"/>
</dbReference>
<comment type="caution">
    <text evidence="1">The sequence shown here is derived from an EMBL/GenBank/DDBJ whole genome shotgun (WGS) entry which is preliminary data.</text>
</comment>
<dbReference type="Proteomes" id="UP001200022">
    <property type="component" value="Unassembled WGS sequence"/>
</dbReference>
<proteinExistence type="predicted"/>
<accession>A0ABS9ILI1</accession>
<reference evidence="1 2" key="1">
    <citation type="submission" date="2022-01" db="EMBL/GenBank/DDBJ databases">
        <title>Draft genome sequence of Sabulilitoribacter multivorans KCTC 32326.</title>
        <authorList>
            <person name="Oh J.-S."/>
        </authorList>
    </citation>
    <scope>NUCLEOTIDE SEQUENCE [LARGE SCALE GENOMIC DNA]</scope>
    <source>
        <strain evidence="1 2">M-M16</strain>
    </source>
</reference>
<name>A0ABS9ILI1_9FLAO</name>
<dbReference type="Gene3D" id="2.160.20.10">
    <property type="entry name" value="Single-stranded right-handed beta-helix, Pectin lyase-like"/>
    <property type="match status" value="1"/>
</dbReference>
<sequence length="358" mass="38884">MKTLLFSIAFIIAISTQSQTVHVVDNNQGSGAQFTTIQAAVDAATANDIIYVQPSPNSYGNILMTKPLSIYGIGHIPELNAGQVASISDIYFRSGNASGSKISGLYINNIYLDLTTDNNHDVIITNNRIAYIGGNSSTSRANNAIISGNYIRNANFNAIDIYSSQNWIISNNIIEQPNTSSTWSTFSRFNASTIFNNNIIWTRQNGDANNSIQLFNNCSGTQISNNIFLFRGTNVENMNLGSNNALTFQNNLTYSYNSTLDALSGTNIDNSDPQFVSFNPNASLNSTSNDYQIQAGSPAENAGTDGNDLGVYNGNFPFNLRGYPTELPYLTDFVIYNNIISAGTPLNINIKANANINN</sequence>
<gene>
    <name evidence="1" type="ORF">L3X39_12455</name>
</gene>
<keyword evidence="2" id="KW-1185">Reference proteome</keyword>
<dbReference type="EMBL" id="JAKKDV010000005">
    <property type="protein sequence ID" value="MCF7561451.1"/>
    <property type="molecule type" value="Genomic_DNA"/>
</dbReference>
<evidence type="ECO:0000313" key="1">
    <source>
        <dbReference type="EMBL" id="MCF7561451.1"/>
    </source>
</evidence>
<protein>
    <submittedName>
        <fullName evidence="1">Uncharacterized protein</fullName>
    </submittedName>
</protein>
<evidence type="ECO:0000313" key="2">
    <source>
        <dbReference type="Proteomes" id="UP001200022"/>
    </source>
</evidence>
<dbReference type="InterPro" id="IPR011050">
    <property type="entry name" value="Pectin_lyase_fold/virulence"/>
</dbReference>
<organism evidence="1 2">
    <name type="scientific">Flaviramulus multivorans</name>
    <dbReference type="NCBI Taxonomy" id="1304750"/>
    <lineage>
        <taxon>Bacteria</taxon>
        <taxon>Pseudomonadati</taxon>
        <taxon>Bacteroidota</taxon>
        <taxon>Flavobacteriia</taxon>
        <taxon>Flavobacteriales</taxon>
        <taxon>Flavobacteriaceae</taxon>
        <taxon>Flaviramulus</taxon>
    </lineage>
</organism>
<dbReference type="SUPFAM" id="SSF51126">
    <property type="entry name" value="Pectin lyase-like"/>
    <property type="match status" value="1"/>
</dbReference>
<dbReference type="InterPro" id="IPR012334">
    <property type="entry name" value="Pectin_lyas_fold"/>
</dbReference>